<keyword evidence="3" id="KW-1185">Reference proteome</keyword>
<proteinExistence type="predicted"/>
<comment type="caution">
    <text evidence="2">The sequence shown here is derived from an EMBL/GenBank/DDBJ whole genome shotgun (WGS) entry which is preliminary data.</text>
</comment>
<name>A0AAD9VKP0_9HYME</name>
<reference evidence="2" key="1">
    <citation type="submission" date="2021-08" db="EMBL/GenBank/DDBJ databases">
        <authorList>
            <person name="Misof B."/>
            <person name="Oliver O."/>
            <person name="Podsiadlowski L."/>
            <person name="Donath A."/>
            <person name="Peters R."/>
            <person name="Mayer C."/>
            <person name="Rust J."/>
            <person name="Gunkel S."/>
            <person name="Lesny P."/>
            <person name="Martin S."/>
            <person name="Oeyen J.P."/>
            <person name="Petersen M."/>
            <person name="Panagiotis P."/>
            <person name="Wilbrandt J."/>
            <person name="Tanja T."/>
        </authorList>
    </citation>
    <scope>NUCLEOTIDE SEQUENCE</scope>
    <source>
        <strain evidence="2">GBR_01_08_01A</strain>
        <tissue evidence="2">Thorax + abdomen</tissue>
    </source>
</reference>
<dbReference type="EMBL" id="JAIFRP010000439">
    <property type="protein sequence ID" value="KAK2578296.1"/>
    <property type="molecule type" value="Genomic_DNA"/>
</dbReference>
<reference evidence="2" key="2">
    <citation type="journal article" date="2023" name="Commun. Biol.">
        <title>Intrasexual cuticular hydrocarbon dimorphism in a wasp sheds light on hydrocarbon biosynthesis genes in Hymenoptera.</title>
        <authorList>
            <person name="Moris V.C."/>
            <person name="Podsiadlowski L."/>
            <person name="Martin S."/>
            <person name="Oeyen J.P."/>
            <person name="Donath A."/>
            <person name="Petersen M."/>
            <person name="Wilbrandt J."/>
            <person name="Misof B."/>
            <person name="Liedtke D."/>
            <person name="Thamm M."/>
            <person name="Scheiner R."/>
            <person name="Schmitt T."/>
            <person name="Niehuis O."/>
        </authorList>
    </citation>
    <scope>NUCLEOTIDE SEQUENCE</scope>
    <source>
        <strain evidence="2">GBR_01_08_01A</strain>
    </source>
</reference>
<gene>
    <name evidence="2" type="ORF">KPH14_011918</name>
</gene>
<accession>A0AAD9VKP0</accession>
<protein>
    <submittedName>
        <fullName evidence="2">Uncharacterized protein</fullName>
    </submittedName>
</protein>
<evidence type="ECO:0000313" key="2">
    <source>
        <dbReference type="EMBL" id="KAK2578296.1"/>
    </source>
</evidence>
<sequence>MLKPAKSTIDDPTNHFVLNYTQFKSLLENTYSIDNPIDISREYSNDTSAIINMIMSIPPLLKDRSIKNRLHRLVKTLENESSTPHSNRDPTPIEITPNWASDSDCDSS</sequence>
<organism evidence="2 3">
    <name type="scientific">Odynerus spinipes</name>
    <dbReference type="NCBI Taxonomy" id="1348599"/>
    <lineage>
        <taxon>Eukaryota</taxon>
        <taxon>Metazoa</taxon>
        <taxon>Ecdysozoa</taxon>
        <taxon>Arthropoda</taxon>
        <taxon>Hexapoda</taxon>
        <taxon>Insecta</taxon>
        <taxon>Pterygota</taxon>
        <taxon>Neoptera</taxon>
        <taxon>Endopterygota</taxon>
        <taxon>Hymenoptera</taxon>
        <taxon>Apocrita</taxon>
        <taxon>Aculeata</taxon>
        <taxon>Vespoidea</taxon>
        <taxon>Vespidae</taxon>
        <taxon>Eumeninae</taxon>
        <taxon>Odynerus</taxon>
    </lineage>
</organism>
<evidence type="ECO:0000256" key="1">
    <source>
        <dbReference type="SAM" id="MobiDB-lite"/>
    </source>
</evidence>
<evidence type="ECO:0000313" key="3">
    <source>
        <dbReference type="Proteomes" id="UP001258017"/>
    </source>
</evidence>
<dbReference type="AlphaFoldDB" id="A0AAD9VKP0"/>
<feature type="region of interest" description="Disordered" evidence="1">
    <location>
        <begin position="77"/>
        <end position="108"/>
    </location>
</feature>
<dbReference type="Proteomes" id="UP001258017">
    <property type="component" value="Unassembled WGS sequence"/>
</dbReference>